<dbReference type="PROSITE" id="PS50888">
    <property type="entry name" value="BHLH"/>
    <property type="match status" value="1"/>
</dbReference>
<feature type="compositionally biased region" description="Polar residues" evidence="7">
    <location>
        <begin position="44"/>
        <end position="55"/>
    </location>
</feature>
<evidence type="ECO:0000256" key="5">
    <source>
        <dbReference type="ARBA" id="ARBA00023242"/>
    </source>
</evidence>
<dbReference type="OrthoDB" id="8964853at2759"/>
<dbReference type="SMART" id="SM00353">
    <property type="entry name" value="HLH"/>
    <property type="match status" value="1"/>
</dbReference>
<dbReference type="STRING" id="4829.A0A168P509"/>
<keyword evidence="1" id="KW-0805">Transcription regulation</keyword>
<evidence type="ECO:0000256" key="6">
    <source>
        <dbReference type="SAM" id="Coils"/>
    </source>
</evidence>
<sequence>MSIQTSQLGGGLLDPAYYQQQQQPFQVSPQHIQRLRHLQQQAAFHQQTGYSSPPEQQQMLGMSQYQQPLPSTAPQSLGRHSIEPTAMTLSDSSSTSEKFQTKEARRAEHNAIERARRESLNTKFQQLAHSLPNLQNDRRPSKGTIIERTLEFVKHTVQKEERYRNEIRELSRANRQLMRQVTSRSTMLMMSQADRTSEQDNDDDDQEDDHQFDMLEYEDSTLETATTTYDTLSRKSSISSFAMQSMSSLPTTIGSGSSTTTSPSLDNDPSMLYQVNNIPQQQQQQVYFSDDFHDYMLSAASMDPSCAMVKSSPSPMNMMNSANLPIKYEPSFPC</sequence>
<dbReference type="GO" id="GO:0003677">
    <property type="term" value="F:DNA binding"/>
    <property type="evidence" value="ECO:0007669"/>
    <property type="project" value="UniProtKB-KW"/>
</dbReference>
<evidence type="ECO:0000256" key="1">
    <source>
        <dbReference type="ARBA" id="ARBA00023015"/>
    </source>
</evidence>
<feature type="domain" description="BHLH" evidence="8">
    <location>
        <begin position="104"/>
        <end position="156"/>
    </location>
</feature>
<feature type="coiled-coil region" evidence="6">
    <location>
        <begin position="153"/>
        <end position="180"/>
    </location>
</feature>
<evidence type="ECO:0000256" key="4">
    <source>
        <dbReference type="ARBA" id="ARBA00023163"/>
    </source>
</evidence>
<dbReference type="InterPro" id="IPR011598">
    <property type="entry name" value="bHLH_dom"/>
</dbReference>
<evidence type="ECO:0000256" key="2">
    <source>
        <dbReference type="ARBA" id="ARBA00023125"/>
    </source>
</evidence>
<evidence type="ECO:0000256" key="7">
    <source>
        <dbReference type="SAM" id="MobiDB-lite"/>
    </source>
</evidence>
<dbReference type="PANTHER" id="PTHR10328">
    <property type="entry name" value="PROTEIN MAX MYC-ASSOCIATED FACTOR X"/>
    <property type="match status" value="1"/>
</dbReference>
<dbReference type="Gene3D" id="4.10.280.10">
    <property type="entry name" value="Helix-loop-helix DNA-binding domain"/>
    <property type="match status" value="1"/>
</dbReference>
<feature type="compositionally biased region" description="Basic and acidic residues" evidence="7">
    <location>
        <begin position="99"/>
        <end position="108"/>
    </location>
</feature>
<keyword evidence="10" id="KW-1185">Reference proteome</keyword>
<keyword evidence="2" id="KW-0238">DNA-binding</keyword>
<keyword evidence="3" id="KW-0010">Activator</keyword>
<evidence type="ECO:0000313" key="9">
    <source>
        <dbReference type="EMBL" id="SAM01775.1"/>
    </source>
</evidence>
<dbReference type="Proteomes" id="UP000078561">
    <property type="component" value="Unassembled WGS sequence"/>
</dbReference>
<dbReference type="SUPFAM" id="SSF47459">
    <property type="entry name" value="HLH, helix-loop-helix DNA-binding domain"/>
    <property type="match status" value="1"/>
</dbReference>
<protein>
    <recommendedName>
        <fullName evidence="8">BHLH domain-containing protein</fullName>
    </recommendedName>
</protein>
<dbReference type="GO" id="GO:0045944">
    <property type="term" value="P:positive regulation of transcription by RNA polymerase II"/>
    <property type="evidence" value="ECO:0007669"/>
    <property type="project" value="TreeGrafter"/>
</dbReference>
<dbReference type="GO" id="GO:0090575">
    <property type="term" value="C:RNA polymerase II transcription regulator complex"/>
    <property type="evidence" value="ECO:0007669"/>
    <property type="project" value="TreeGrafter"/>
</dbReference>
<dbReference type="Pfam" id="PF00010">
    <property type="entry name" value="HLH"/>
    <property type="match status" value="1"/>
</dbReference>
<feature type="region of interest" description="Disordered" evidence="7">
    <location>
        <begin position="40"/>
        <end position="108"/>
    </location>
</feature>
<name>A0A168P509_ABSGL</name>
<keyword evidence="4" id="KW-0804">Transcription</keyword>
<evidence type="ECO:0000259" key="8">
    <source>
        <dbReference type="PROSITE" id="PS50888"/>
    </source>
</evidence>
<dbReference type="GO" id="GO:0046983">
    <property type="term" value="F:protein dimerization activity"/>
    <property type="evidence" value="ECO:0007669"/>
    <property type="project" value="InterPro"/>
</dbReference>
<organism evidence="9">
    <name type="scientific">Absidia glauca</name>
    <name type="common">Pin mould</name>
    <dbReference type="NCBI Taxonomy" id="4829"/>
    <lineage>
        <taxon>Eukaryota</taxon>
        <taxon>Fungi</taxon>
        <taxon>Fungi incertae sedis</taxon>
        <taxon>Mucoromycota</taxon>
        <taxon>Mucoromycotina</taxon>
        <taxon>Mucoromycetes</taxon>
        <taxon>Mucorales</taxon>
        <taxon>Cunninghamellaceae</taxon>
        <taxon>Absidia</taxon>
    </lineage>
</organism>
<dbReference type="PANTHER" id="PTHR10328:SF3">
    <property type="entry name" value="PROTEIN MAX"/>
    <property type="match status" value="1"/>
</dbReference>
<dbReference type="AlphaFoldDB" id="A0A168P509"/>
<keyword evidence="5" id="KW-0539">Nucleus</keyword>
<dbReference type="InterPro" id="IPR036638">
    <property type="entry name" value="HLH_DNA-bd_sf"/>
</dbReference>
<keyword evidence="6" id="KW-0175">Coiled coil</keyword>
<dbReference type="GO" id="GO:0003700">
    <property type="term" value="F:DNA-binding transcription factor activity"/>
    <property type="evidence" value="ECO:0007669"/>
    <property type="project" value="TreeGrafter"/>
</dbReference>
<evidence type="ECO:0000313" key="10">
    <source>
        <dbReference type="Proteomes" id="UP000078561"/>
    </source>
</evidence>
<proteinExistence type="predicted"/>
<accession>A0A168P509</accession>
<dbReference type="InParanoid" id="A0A168P509"/>
<dbReference type="EMBL" id="LT553587">
    <property type="protein sequence ID" value="SAM01775.1"/>
    <property type="molecule type" value="Genomic_DNA"/>
</dbReference>
<gene>
    <name evidence="9" type="primary">ABSGL_07524.1 scaffold 8890</name>
</gene>
<evidence type="ECO:0000256" key="3">
    <source>
        <dbReference type="ARBA" id="ARBA00023159"/>
    </source>
</evidence>
<reference evidence="9" key="1">
    <citation type="submission" date="2016-04" db="EMBL/GenBank/DDBJ databases">
        <authorList>
            <person name="Evans L.H."/>
            <person name="Alamgir A."/>
            <person name="Owens N."/>
            <person name="Weber N.D."/>
            <person name="Virtaneva K."/>
            <person name="Barbian K."/>
            <person name="Babar A."/>
            <person name="Rosenke K."/>
        </authorList>
    </citation>
    <scope>NUCLEOTIDE SEQUENCE [LARGE SCALE GENOMIC DNA]</scope>
    <source>
        <strain evidence="9">CBS 101.48</strain>
    </source>
</reference>
<feature type="compositionally biased region" description="Low complexity" evidence="7">
    <location>
        <begin position="56"/>
        <end position="67"/>
    </location>
</feature>
<feature type="compositionally biased region" description="Polar residues" evidence="7">
    <location>
        <begin position="87"/>
        <end position="98"/>
    </location>
</feature>